<dbReference type="InterPro" id="IPR011006">
    <property type="entry name" value="CheY-like_superfamily"/>
</dbReference>
<sequence length="121" mass="13987">MRVLLVDRSKSWRLVQQRCFRGLGIREIVAVERESEAWGLFQEQDFDIVFIDINWSNLSSIELITQIRNEHPNLPIILLTSEADRCHLVTAMKAGITDYLMKPCSPETIQTKLSKWLGCLV</sequence>
<dbReference type="GO" id="GO:0000160">
    <property type="term" value="P:phosphorelay signal transduction system"/>
    <property type="evidence" value="ECO:0007669"/>
    <property type="project" value="InterPro"/>
</dbReference>
<dbReference type="AlphaFoldDB" id="A0A5C5XE32"/>
<protein>
    <recommendedName>
        <fullName evidence="3">Response regulatory domain-containing protein</fullName>
    </recommendedName>
</protein>
<feature type="modified residue" description="4-aspartylphosphate" evidence="2">
    <location>
        <position position="52"/>
    </location>
</feature>
<dbReference type="EMBL" id="SJPG01000001">
    <property type="protein sequence ID" value="TWT60385.1"/>
    <property type="molecule type" value="Genomic_DNA"/>
</dbReference>
<keyword evidence="5" id="KW-1185">Reference proteome</keyword>
<dbReference type="Proteomes" id="UP000316095">
    <property type="component" value="Unassembled WGS sequence"/>
</dbReference>
<dbReference type="PANTHER" id="PTHR44591:SF3">
    <property type="entry name" value="RESPONSE REGULATORY DOMAIN-CONTAINING PROTEIN"/>
    <property type="match status" value="1"/>
</dbReference>
<dbReference type="PANTHER" id="PTHR44591">
    <property type="entry name" value="STRESS RESPONSE REGULATOR PROTEIN 1"/>
    <property type="match status" value="1"/>
</dbReference>
<dbReference type="RefSeq" id="WP_146502518.1">
    <property type="nucleotide sequence ID" value="NZ_SJPG01000001.1"/>
</dbReference>
<accession>A0A5C5XE32</accession>
<name>A0A5C5XE32_9PLAN</name>
<evidence type="ECO:0000256" key="1">
    <source>
        <dbReference type="ARBA" id="ARBA00022553"/>
    </source>
</evidence>
<feature type="domain" description="Response regulatory" evidence="3">
    <location>
        <begin position="2"/>
        <end position="117"/>
    </location>
</feature>
<dbReference type="Gene3D" id="3.40.50.2300">
    <property type="match status" value="1"/>
</dbReference>
<reference evidence="4 5" key="1">
    <citation type="submission" date="2019-02" db="EMBL/GenBank/DDBJ databases">
        <title>Deep-cultivation of Planctomycetes and their phenomic and genomic characterization uncovers novel biology.</title>
        <authorList>
            <person name="Wiegand S."/>
            <person name="Jogler M."/>
            <person name="Boedeker C."/>
            <person name="Pinto D."/>
            <person name="Vollmers J."/>
            <person name="Rivas-Marin E."/>
            <person name="Kohn T."/>
            <person name="Peeters S.H."/>
            <person name="Heuer A."/>
            <person name="Rast P."/>
            <person name="Oberbeckmann S."/>
            <person name="Bunk B."/>
            <person name="Jeske O."/>
            <person name="Meyerdierks A."/>
            <person name="Storesund J.E."/>
            <person name="Kallscheuer N."/>
            <person name="Luecker S."/>
            <person name="Lage O.M."/>
            <person name="Pohl T."/>
            <person name="Merkel B.J."/>
            <person name="Hornburger P."/>
            <person name="Mueller R.-W."/>
            <person name="Bruemmer F."/>
            <person name="Labrenz M."/>
            <person name="Spormann A.M."/>
            <person name="Op Den Camp H."/>
            <person name="Overmann J."/>
            <person name="Amann R."/>
            <person name="Jetten M.S.M."/>
            <person name="Mascher T."/>
            <person name="Medema M.H."/>
            <person name="Devos D.P."/>
            <person name="Kaster A.-K."/>
            <person name="Ovreas L."/>
            <person name="Rohde M."/>
            <person name="Galperin M.Y."/>
            <person name="Jogler C."/>
        </authorList>
    </citation>
    <scope>NUCLEOTIDE SEQUENCE [LARGE SCALE GENOMIC DNA]</scope>
    <source>
        <strain evidence="4 5">Pan54</strain>
    </source>
</reference>
<dbReference type="OrthoDB" id="9813953at2"/>
<proteinExistence type="predicted"/>
<organism evidence="4 5">
    <name type="scientific">Rubinisphaera italica</name>
    <dbReference type="NCBI Taxonomy" id="2527969"/>
    <lineage>
        <taxon>Bacteria</taxon>
        <taxon>Pseudomonadati</taxon>
        <taxon>Planctomycetota</taxon>
        <taxon>Planctomycetia</taxon>
        <taxon>Planctomycetales</taxon>
        <taxon>Planctomycetaceae</taxon>
        <taxon>Rubinisphaera</taxon>
    </lineage>
</organism>
<dbReference type="Pfam" id="PF00072">
    <property type="entry name" value="Response_reg"/>
    <property type="match status" value="1"/>
</dbReference>
<comment type="caution">
    <text evidence="4">The sequence shown here is derived from an EMBL/GenBank/DDBJ whole genome shotgun (WGS) entry which is preliminary data.</text>
</comment>
<keyword evidence="1 2" id="KW-0597">Phosphoprotein</keyword>
<dbReference type="PROSITE" id="PS50110">
    <property type="entry name" value="RESPONSE_REGULATORY"/>
    <property type="match status" value="1"/>
</dbReference>
<gene>
    <name evidence="4" type="ORF">Pan54_10990</name>
</gene>
<dbReference type="InterPro" id="IPR050595">
    <property type="entry name" value="Bact_response_regulator"/>
</dbReference>
<dbReference type="SMART" id="SM00448">
    <property type="entry name" value="REC"/>
    <property type="match status" value="1"/>
</dbReference>
<evidence type="ECO:0000313" key="5">
    <source>
        <dbReference type="Proteomes" id="UP000316095"/>
    </source>
</evidence>
<evidence type="ECO:0000313" key="4">
    <source>
        <dbReference type="EMBL" id="TWT60385.1"/>
    </source>
</evidence>
<evidence type="ECO:0000259" key="3">
    <source>
        <dbReference type="PROSITE" id="PS50110"/>
    </source>
</evidence>
<dbReference type="InterPro" id="IPR001789">
    <property type="entry name" value="Sig_transdc_resp-reg_receiver"/>
</dbReference>
<dbReference type="SUPFAM" id="SSF52172">
    <property type="entry name" value="CheY-like"/>
    <property type="match status" value="1"/>
</dbReference>
<evidence type="ECO:0000256" key="2">
    <source>
        <dbReference type="PROSITE-ProRule" id="PRU00169"/>
    </source>
</evidence>